<organism evidence="10">
    <name type="scientific">Eremomyces bilateralis CBS 781.70</name>
    <dbReference type="NCBI Taxonomy" id="1392243"/>
    <lineage>
        <taxon>Eukaryota</taxon>
        <taxon>Fungi</taxon>
        <taxon>Dikarya</taxon>
        <taxon>Ascomycota</taxon>
        <taxon>Pezizomycotina</taxon>
        <taxon>Dothideomycetes</taxon>
        <taxon>Dothideomycetes incertae sedis</taxon>
        <taxon>Eremomycetales</taxon>
        <taxon>Eremomycetaceae</taxon>
        <taxon>Eremomyces</taxon>
    </lineage>
</organism>
<comment type="catalytic activity">
    <reaction evidence="6">
        <text>a 1-acyl-sn-glycero-3-phosphocholine + H2O = sn-glycerol 3-phosphocholine + a fatty acid + H(+)</text>
        <dbReference type="Rhea" id="RHEA:15177"/>
        <dbReference type="ChEBI" id="CHEBI:15377"/>
        <dbReference type="ChEBI" id="CHEBI:15378"/>
        <dbReference type="ChEBI" id="CHEBI:16870"/>
        <dbReference type="ChEBI" id="CHEBI:28868"/>
        <dbReference type="ChEBI" id="CHEBI:58168"/>
        <dbReference type="EC" id="3.1.1.5"/>
    </reaction>
</comment>
<evidence type="ECO:0000256" key="8">
    <source>
        <dbReference type="SAM" id="Phobius"/>
    </source>
</evidence>
<dbReference type="Pfam" id="PF01735">
    <property type="entry name" value="PLA2_B"/>
    <property type="match status" value="1"/>
</dbReference>
<dbReference type="RefSeq" id="XP_033533442.1">
    <property type="nucleotide sequence ID" value="XM_033683047.1"/>
</dbReference>
<feature type="domain" description="PLA2c" evidence="9">
    <location>
        <begin position="215"/>
        <end position="864"/>
    </location>
</feature>
<sequence length="866" mass="96787">MTSKSVMNAIPRNRWRPSACPRISKCYAYHFPRSYISRRSHSWRASKGRLHQQKSFICLAGSISCVVVGLSLYLNGNLVPLYEGRAFCDGPRSGPSWPSEGPVVIHRGRRFKSGDTISEDPEPLSQTEVVEDNDTRKESMPIDDTPPEDGPSNVQSNTGTANWSSVQEKITEFLIPDWVRVLPEYITKLQKEVSRAPGSLADMIWQEANDPEMHPEIIWDCQVRISDTLCEEERAFVKKRKMATRRALAGYLDMNEAEIHLDDVPTIAICGSGGGLRALVAGSSSYLCTKEAGLFDCATYTAGVSGSCWLQALYYSSLTGQSHRKLINHLKRRLGVHIAFPPSAMSLLTSAPTDKYLLSGLLEKTRGMPDADFGIVDVYGLLLAARLMVPKGELGVDALDMKVSSQKRFLESGDHPMPIYTCVRHEIPAVDMDSHTASAEQALKETWFQWFEMTPYEFWCEELGAGIPMWALGRSFHDGASQKRDNGLYLPEVRLSTLLGIWGSAFCASLSHYYKEVRPLFKGATGFGRLDHILAEKDGDLIKVHPIEPAAVPNFVDGFKDALPRHVPDSLVESPQLQLMDAGMSNNLPVYPLLRPGRDVDILIAFDASADVRTDNWLHAVDGYARQRGIKGWPVGAGWPPPDATDDEVTEQLASAQAETKRDVDGKMAAANSGSKSEDARPQNVDRQPGLGHSSSSKQYRASSGAPQPGHDKIEPSSRRQKREKSDLTFCNVWVGTAEERESDSDPLPSKLVEQDWELTRPNAGICVIYFPFLSNPRVASVDPMSSDFMSTWNFVYTPDQIDKVVSLARANFEEGKDQTKRTVRAVYERKKRLRLGREEREWKERWARRLRITKQMKHHGGDHFT</sequence>
<keyword evidence="2 5" id="KW-0378">Hydrolase</keyword>
<evidence type="ECO:0000313" key="11">
    <source>
        <dbReference type="Proteomes" id="UP000504638"/>
    </source>
</evidence>
<evidence type="ECO:0000256" key="6">
    <source>
        <dbReference type="RuleBase" id="RU362103"/>
    </source>
</evidence>
<keyword evidence="3 5" id="KW-0442">Lipid degradation</keyword>
<dbReference type="AlphaFoldDB" id="A0A6G1G1K7"/>
<keyword evidence="4 5" id="KW-0443">Lipid metabolism</keyword>
<accession>A0A6G1G1K7</accession>
<feature type="compositionally biased region" description="Polar residues" evidence="7">
    <location>
        <begin position="152"/>
        <end position="162"/>
    </location>
</feature>
<dbReference type="GO" id="GO:0005829">
    <property type="term" value="C:cytosol"/>
    <property type="evidence" value="ECO:0007669"/>
    <property type="project" value="TreeGrafter"/>
</dbReference>
<evidence type="ECO:0000313" key="10">
    <source>
        <dbReference type="EMBL" id="KAF1811811.1"/>
    </source>
</evidence>
<dbReference type="GO" id="GO:0046475">
    <property type="term" value="P:glycerophospholipid catabolic process"/>
    <property type="evidence" value="ECO:0007669"/>
    <property type="project" value="TreeGrafter"/>
</dbReference>
<feature type="region of interest" description="Disordered" evidence="7">
    <location>
        <begin position="655"/>
        <end position="725"/>
    </location>
</feature>
<protein>
    <recommendedName>
        <fullName evidence="6">Lysophospholipase</fullName>
        <ecNumber evidence="6">3.1.1.5</ecNumber>
    </recommendedName>
</protein>
<evidence type="ECO:0000256" key="4">
    <source>
        <dbReference type="ARBA" id="ARBA00023098"/>
    </source>
</evidence>
<evidence type="ECO:0000256" key="1">
    <source>
        <dbReference type="ARBA" id="ARBA00008780"/>
    </source>
</evidence>
<keyword evidence="8" id="KW-0472">Membrane</keyword>
<reference evidence="12" key="3">
    <citation type="submission" date="2025-04" db="UniProtKB">
        <authorList>
            <consortium name="RefSeq"/>
        </authorList>
    </citation>
    <scope>IDENTIFICATION</scope>
    <source>
        <strain evidence="12">CBS 781.70</strain>
    </source>
</reference>
<evidence type="ECO:0000256" key="2">
    <source>
        <dbReference type="ARBA" id="ARBA00022801"/>
    </source>
</evidence>
<dbReference type="SUPFAM" id="SSF52151">
    <property type="entry name" value="FabD/lysophospholipase-like"/>
    <property type="match status" value="1"/>
</dbReference>
<feature type="region of interest" description="Disordered" evidence="7">
    <location>
        <begin position="108"/>
        <end position="162"/>
    </location>
</feature>
<dbReference type="CDD" id="cd00147">
    <property type="entry name" value="cPLA2_like"/>
    <property type="match status" value="1"/>
</dbReference>
<dbReference type="InterPro" id="IPR016035">
    <property type="entry name" value="Acyl_Trfase/lysoPLipase"/>
</dbReference>
<comment type="similarity">
    <text evidence="1 6">Belongs to the lysophospholipase family.</text>
</comment>
<dbReference type="InterPro" id="IPR002642">
    <property type="entry name" value="LysoPLipase_cat_dom"/>
</dbReference>
<dbReference type="OrthoDB" id="6121437at2759"/>
<dbReference type="EC" id="3.1.1.5" evidence="6"/>
<dbReference type="PROSITE" id="PS51210">
    <property type="entry name" value="PLA2C"/>
    <property type="match status" value="1"/>
</dbReference>
<dbReference type="Gene3D" id="3.40.1090.10">
    <property type="entry name" value="Cytosolic phospholipase A2 catalytic domain"/>
    <property type="match status" value="2"/>
</dbReference>
<keyword evidence="8" id="KW-1133">Transmembrane helix</keyword>
<dbReference type="GeneID" id="54423617"/>
<dbReference type="SMART" id="SM00022">
    <property type="entry name" value="PLAc"/>
    <property type="match status" value="1"/>
</dbReference>
<evidence type="ECO:0000256" key="7">
    <source>
        <dbReference type="SAM" id="MobiDB-lite"/>
    </source>
</evidence>
<evidence type="ECO:0000259" key="9">
    <source>
        <dbReference type="PROSITE" id="PS51210"/>
    </source>
</evidence>
<dbReference type="PANTHER" id="PTHR10728:SF40">
    <property type="entry name" value="PATATIN FAMILY PROTEIN"/>
    <property type="match status" value="1"/>
</dbReference>
<dbReference type="GO" id="GO:0004622">
    <property type="term" value="F:phosphatidylcholine lysophospholipase activity"/>
    <property type="evidence" value="ECO:0007669"/>
    <property type="project" value="UniProtKB-EC"/>
</dbReference>
<reference evidence="12" key="2">
    <citation type="submission" date="2020-04" db="EMBL/GenBank/DDBJ databases">
        <authorList>
            <consortium name="NCBI Genome Project"/>
        </authorList>
    </citation>
    <scope>NUCLEOTIDE SEQUENCE</scope>
    <source>
        <strain evidence="12">CBS 781.70</strain>
    </source>
</reference>
<evidence type="ECO:0000313" key="12">
    <source>
        <dbReference type="RefSeq" id="XP_033533442.1"/>
    </source>
</evidence>
<proteinExistence type="inferred from homology"/>
<name>A0A6G1G1K7_9PEZI</name>
<keyword evidence="11" id="KW-1185">Reference proteome</keyword>
<feature type="compositionally biased region" description="Polar residues" evidence="7">
    <location>
        <begin position="693"/>
        <end position="706"/>
    </location>
</feature>
<dbReference type="GO" id="GO:0004623">
    <property type="term" value="F:phospholipase A2 activity"/>
    <property type="evidence" value="ECO:0007669"/>
    <property type="project" value="TreeGrafter"/>
</dbReference>
<gene>
    <name evidence="10 12" type="ORF">P152DRAFT_52091</name>
</gene>
<reference evidence="10 12" key="1">
    <citation type="submission" date="2020-01" db="EMBL/GenBank/DDBJ databases">
        <authorList>
            <consortium name="DOE Joint Genome Institute"/>
            <person name="Haridas S."/>
            <person name="Albert R."/>
            <person name="Binder M."/>
            <person name="Bloem J."/>
            <person name="Labutti K."/>
            <person name="Salamov A."/>
            <person name="Andreopoulos B."/>
            <person name="Baker S.E."/>
            <person name="Barry K."/>
            <person name="Bills G."/>
            <person name="Bluhm B.H."/>
            <person name="Cannon C."/>
            <person name="Castanera R."/>
            <person name="Culley D.E."/>
            <person name="Daum C."/>
            <person name="Ezra D."/>
            <person name="Gonzalez J.B."/>
            <person name="Henrissat B."/>
            <person name="Kuo A."/>
            <person name="Liang C."/>
            <person name="Lipzen A."/>
            <person name="Lutzoni F."/>
            <person name="Magnuson J."/>
            <person name="Mondo S."/>
            <person name="Nolan M."/>
            <person name="Ohm R."/>
            <person name="Pangilinan J."/>
            <person name="Park H.-J."/>
            <person name="Ramirez L."/>
            <person name="Alfaro M."/>
            <person name="Sun H."/>
            <person name="Tritt A."/>
            <person name="Yoshinaga Y."/>
            <person name="Zwiers L.-H."/>
            <person name="Turgeon B.G."/>
            <person name="Goodwin S.B."/>
            <person name="Spatafora J.W."/>
            <person name="Crous P.W."/>
            <person name="Grigoriev I.V."/>
        </authorList>
    </citation>
    <scope>NUCLEOTIDE SEQUENCE</scope>
    <source>
        <strain evidence="10 12">CBS 781.70</strain>
    </source>
</reference>
<dbReference type="EMBL" id="ML975160">
    <property type="protein sequence ID" value="KAF1811811.1"/>
    <property type="molecule type" value="Genomic_DNA"/>
</dbReference>
<evidence type="ECO:0000256" key="3">
    <source>
        <dbReference type="ARBA" id="ARBA00022963"/>
    </source>
</evidence>
<feature type="transmembrane region" description="Helical" evidence="8">
    <location>
        <begin position="56"/>
        <end position="74"/>
    </location>
</feature>
<evidence type="ECO:0000256" key="5">
    <source>
        <dbReference type="PROSITE-ProRule" id="PRU00555"/>
    </source>
</evidence>
<dbReference type="Proteomes" id="UP000504638">
    <property type="component" value="Unplaced"/>
</dbReference>
<keyword evidence="8" id="KW-0812">Transmembrane</keyword>
<dbReference type="PANTHER" id="PTHR10728">
    <property type="entry name" value="CYTOSOLIC PHOSPHOLIPASE A2"/>
    <property type="match status" value="1"/>
</dbReference>